<dbReference type="AlphaFoldDB" id="A0A255YS44"/>
<comment type="caution">
    <text evidence="1">The sequence shown here is derived from an EMBL/GenBank/DDBJ whole genome shotgun (WGS) entry which is preliminary data.</text>
</comment>
<name>A0A255YS44_9SPHN</name>
<keyword evidence="2" id="KW-1185">Reference proteome</keyword>
<evidence type="ECO:0000313" key="2">
    <source>
        <dbReference type="Proteomes" id="UP000216991"/>
    </source>
</evidence>
<proteinExistence type="predicted"/>
<sequence>MKKPSSVGRVMAIWPKNSTLATTTMKVSGRAISSAARAISSQRQCARRPHICTAAVIRRPSSDPAMITLNQ</sequence>
<gene>
    <name evidence="1" type="ORF">CHU93_03740</name>
</gene>
<accession>A0A255YS44</accession>
<organism evidence="1 2">
    <name type="scientific">Sandarakinorhabdus cyanobacteriorum</name>
    <dbReference type="NCBI Taxonomy" id="1981098"/>
    <lineage>
        <taxon>Bacteria</taxon>
        <taxon>Pseudomonadati</taxon>
        <taxon>Pseudomonadota</taxon>
        <taxon>Alphaproteobacteria</taxon>
        <taxon>Sphingomonadales</taxon>
        <taxon>Sphingosinicellaceae</taxon>
        <taxon>Sandarakinorhabdus</taxon>
    </lineage>
</organism>
<protein>
    <submittedName>
        <fullName evidence="1">Uncharacterized protein</fullName>
    </submittedName>
</protein>
<dbReference type="EMBL" id="NOXT01000082">
    <property type="protein sequence ID" value="OYQ32023.1"/>
    <property type="molecule type" value="Genomic_DNA"/>
</dbReference>
<reference evidence="1 2" key="1">
    <citation type="submission" date="2017-07" db="EMBL/GenBank/DDBJ databases">
        <title>Sandarakinorhabdus cyanobacteriorum sp. nov., a novel bacterium isolated from cyanobacterial aggregates in a eutrophic lake.</title>
        <authorList>
            <person name="Cai H."/>
        </authorList>
    </citation>
    <scope>NUCLEOTIDE SEQUENCE [LARGE SCALE GENOMIC DNA]</scope>
    <source>
        <strain evidence="1 2">TH057</strain>
    </source>
</reference>
<evidence type="ECO:0000313" key="1">
    <source>
        <dbReference type="EMBL" id="OYQ32023.1"/>
    </source>
</evidence>
<dbReference type="Proteomes" id="UP000216991">
    <property type="component" value="Unassembled WGS sequence"/>
</dbReference>